<feature type="compositionally biased region" description="Polar residues" evidence="1">
    <location>
        <begin position="525"/>
        <end position="537"/>
    </location>
</feature>
<dbReference type="InterPro" id="IPR009060">
    <property type="entry name" value="UBA-like_sf"/>
</dbReference>
<feature type="region of interest" description="Disordered" evidence="1">
    <location>
        <begin position="146"/>
        <end position="173"/>
    </location>
</feature>
<dbReference type="AlphaFoldDB" id="A0A1Y2HWR0"/>
<sequence>MTAKDAAAVPLPPSPLPSLTTPSPYPLDHSTATKKHLPVTTALPGGLPVSLSFTAFGSRYSMDTVLTEGAKIASQIAALVQRHAIPAHIEPLLVNDAAEAVRTVYDEIGCSTSSPMLAMPPPPDFDFAHRIDHLVSLYSVAAHSSSTSSPFDTSISTTADTRDPSDIGVAAAGTTTDTNTRDLEEAFSLAYRRVVHAPISGLLDAVLGLQVRYAAALQQLSGKRNADLVRLAQMHEKERRTDPGLAASHESERREALAMWQAQMADMAEEQRDEFRFFIQAIAHVLAHHPEDQPPLDYQALMHRVFDMDRDVPPLAAPAALPAGSPTGEDPGFVRGRAASFNGSPSVGVLDSRGEDHASSGGAETPPAVRRTLRKSASTQLLRLTNLHSDTDSSDDDGGDDKDAKGSIVAPATDNSTSLESPPMSPTLTVSPVAPSGPDQNDALSSQNDMLAARIMEMGFNSDEAHAALLMADNQVEQALSLLLENPASVTDFIKQQKAERERIATAKASKSSVQRKLTERLASQLPTLSSGGNPDASTSSSSSSSRVQPVPASTRRKVSTPDHSASGATNSTSPSWSPLRFLQTEVGGAVQGKLSGWFSGSGTGSPQAGGAARSTSPPGRSSSIHSLPGSTHSAQSASSSTAVGSAGQGHGHGIPHPTPAGLLALPTASPTSLTTESFSVYLGTQLKVTYVVTLVRVPPVSMGGGLASYLVPPTPPAGVSKQSDPGAWGEAVAVRSRMAIDLYRALHVLVVPYPAGTTPRAVANRSVVAQVATGMVPELVFEDVKKQVKHAAAAAGVEYGSGSKDRSRTGSAAVAADDGWVDVDTTSTDAMGTVLFTRHSNLACCNAIAHVFPTGPSSAGDVAASSTSSQADMSLLKALISQLRPSDPVEFSLPVSFAPDTLVDALPTPTAAADLTGSALSRRIETVIKGMRGSLLDRARVRVFGAPDPERQGSGMSNRSVSALGVPTEGDGTLDGGTVALLCMSDDEWRIAHRVVASVFKTG</sequence>
<feature type="region of interest" description="Disordered" evidence="1">
    <location>
        <begin position="598"/>
        <end position="666"/>
    </location>
</feature>
<evidence type="ECO:0000313" key="3">
    <source>
        <dbReference type="EMBL" id="ORZ39038.1"/>
    </source>
</evidence>
<feature type="compositionally biased region" description="Low complexity" evidence="1">
    <location>
        <begin position="146"/>
        <end position="158"/>
    </location>
</feature>
<dbReference type="EMBL" id="MCFL01000006">
    <property type="protein sequence ID" value="ORZ39038.1"/>
    <property type="molecule type" value="Genomic_DNA"/>
</dbReference>
<dbReference type="PROSITE" id="PS50030">
    <property type="entry name" value="UBA"/>
    <property type="match status" value="1"/>
</dbReference>
<accession>A0A1Y2HWR0</accession>
<feature type="region of interest" description="Disordered" evidence="1">
    <location>
        <begin position="317"/>
        <end position="371"/>
    </location>
</feature>
<evidence type="ECO:0000313" key="4">
    <source>
        <dbReference type="Proteomes" id="UP000193411"/>
    </source>
</evidence>
<dbReference type="STRING" id="765915.A0A1Y2HWR0"/>
<feature type="compositionally biased region" description="Low complexity" evidence="1">
    <location>
        <begin position="630"/>
        <end position="646"/>
    </location>
</feature>
<evidence type="ECO:0000256" key="1">
    <source>
        <dbReference type="SAM" id="MobiDB-lite"/>
    </source>
</evidence>
<dbReference type="PANTHER" id="PTHR16525:SF0">
    <property type="entry name" value="PROTEIN C12ORF4"/>
    <property type="match status" value="1"/>
</dbReference>
<name>A0A1Y2HWR0_9FUNG</name>
<dbReference type="SUPFAM" id="SSF46934">
    <property type="entry name" value="UBA-like"/>
    <property type="match status" value="1"/>
</dbReference>
<feature type="compositionally biased region" description="Polar residues" evidence="1">
    <location>
        <begin position="413"/>
        <end position="430"/>
    </location>
</feature>
<dbReference type="PANTHER" id="PTHR16525">
    <property type="entry name" value="PROTEIN C12ORF4"/>
    <property type="match status" value="1"/>
</dbReference>
<feature type="region of interest" description="Disordered" evidence="1">
    <location>
        <begin position="1"/>
        <end position="31"/>
    </location>
</feature>
<dbReference type="Proteomes" id="UP000193411">
    <property type="component" value="Unassembled WGS sequence"/>
</dbReference>
<organism evidence="3 4">
    <name type="scientific">Catenaria anguillulae PL171</name>
    <dbReference type="NCBI Taxonomy" id="765915"/>
    <lineage>
        <taxon>Eukaryota</taxon>
        <taxon>Fungi</taxon>
        <taxon>Fungi incertae sedis</taxon>
        <taxon>Blastocladiomycota</taxon>
        <taxon>Blastocladiomycetes</taxon>
        <taxon>Blastocladiales</taxon>
        <taxon>Catenariaceae</taxon>
        <taxon>Catenaria</taxon>
    </lineage>
</organism>
<dbReference type="Gene3D" id="1.10.8.10">
    <property type="entry name" value="DNA helicase RuvA subunit, C-terminal domain"/>
    <property type="match status" value="1"/>
</dbReference>
<dbReference type="GO" id="GO:0005737">
    <property type="term" value="C:cytoplasm"/>
    <property type="evidence" value="ECO:0007669"/>
    <property type="project" value="TreeGrafter"/>
</dbReference>
<dbReference type="InterPro" id="IPR019311">
    <property type="entry name" value="Fy-3"/>
</dbReference>
<proteinExistence type="predicted"/>
<feature type="region of interest" description="Disordered" evidence="1">
    <location>
        <begin position="524"/>
        <end position="579"/>
    </location>
</feature>
<dbReference type="InterPro" id="IPR015940">
    <property type="entry name" value="UBA"/>
</dbReference>
<keyword evidence="4" id="KW-1185">Reference proteome</keyword>
<feature type="region of interest" description="Disordered" evidence="1">
    <location>
        <begin position="383"/>
        <end position="444"/>
    </location>
</feature>
<dbReference type="SMART" id="SM00165">
    <property type="entry name" value="UBA"/>
    <property type="match status" value="1"/>
</dbReference>
<reference evidence="3 4" key="1">
    <citation type="submission" date="2016-07" db="EMBL/GenBank/DDBJ databases">
        <title>Pervasive Adenine N6-methylation of Active Genes in Fungi.</title>
        <authorList>
            <consortium name="DOE Joint Genome Institute"/>
            <person name="Mondo S.J."/>
            <person name="Dannebaum R.O."/>
            <person name="Kuo R.C."/>
            <person name="Labutti K."/>
            <person name="Haridas S."/>
            <person name="Kuo A."/>
            <person name="Salamov A."/>
            <person name="Ahrendt S.R."/>
            <person name="Lipzen A."/>
            <person name="Sullivan W."/>
            <person name="Andreopoulos W.B."/>
            <person name="Clum A."/>
            <person name="Lindquist E."/>
            <person name="Daum C."/>
            <person name="Ramamoorthy G.K."/>
            <person name="Gryganskyi A."/>
            <person name="Culley D."/>
            <person name="Magnuson J.K."/>
            <person name="James T.Y."/>
            <person name="O'Malley M.A."/>
            <person name="Stajich J.E."/>
            <person name="Spatafora J.W."/>
            <person name="Visel A."/>
            <person name="Grigoriev I.V."/>
        </authorList>
    </citation>
    <scope>NUCLEOTIDE SEQUENCE [LARGE SCALE GENOMIC DNA]</scope>
    <source>
        <strain evidence="3 4">PL171</strain>
    </source>
</reference>
<dbReference type="OrthoDB" id="415359at2759"/>
<gene>
    <name evidence="3" type="ORF">BCR44DRAFT_23083</name>
</gene>
<feature type="compositionally biased region" description="Polar residues" evidence="1">
    <location>
        <begin position="614"/>
        <end position="626"/>
    </location>
</feature>
<feature type="compositionally biased region" description="Polar residues" evidence="1">
    <location>
        <begin position="562"/>
        <end position="577"/>
    </location>
</feature>
<comment type="caution">
    <text evidence="3">The sequence shown here is derived from an EMBL/GenBank/DDBJ whole genome shotgun (WGS) entry which is preliminary data.</text>
</comment>
<protein>
    <recommendedName>
        <fullName evidence="2">UBA domain-containing protein</fullName>
    </recommendedName>
</protein>
<evidence type="ECO:0000259" key="2">
    <source>
        <dbReference type="PROSITE" id="PS50030"/>
    </source>
</evidence>
<feature type="domain" description="UBA" evidence="2">
    <location>
        <begin position="446"/>
        <end position="486"/>
    </location>
</feature>